<reference evidence="5 6" key="1">
    <citation type="submission" date="2018-04" db="EMBL/GenBank/DDBJ databases">
        <title>The genome of golden apple snail Pomacea canaliculata provides insight into stress tolerance and invasive adaptation.</title>
        <authorList>
            <person name="Liu C."/>
            <person name="Liu B."/>
            <person name="Ren Y."/>
            <person name="Zhang Y."/>
            <person name="Wang H."/>
            <person name="Li S."/>
            <person name="Jiang F."/>
            <person name="Yin L."/>
            <person name="Zhang G."/>
            <person name="Qian W."/>
            <person name="Fan W."/>
        </authorList>
    </citation>
    <scope>NUCLEOTIDE SEQUENCE [LARGE SCALE GENOMIC DNA]</scope>
    <source>
        <strain evidence="5">SZHN2017</strain>
        <tissue evidence="5">Muscle</tissue>
    </source>
</reference>
<dbReference type="InterPro" id="IPR050951">
    <property type="entry name" value="Retrovirus_Pol_polyprotein"/>
</dbReference>
<dbReference type="InterPro" id="IPR041588">
    <property type="entry name" value="Integrase_H2C2"/>
</dbReference>
<comment type="caution">
    <text evidence="5">The sequence shown here is derived from an EMBL/GenBank/DDBJ whole genome shotgun (WGS) entry which is preliminary data.</text>
</comment>
<dbReference type="EMBL" id="PZQS01000006">
    <property type="protein sequence ID" value="PVD27865.1"/>
    <property type="molecule type" value="Genomic_DNA"/>
</dbReference>
<dbReference type="InterPro" id="IPR043128">
    <property type="entry name" value="Rev_trsase/Diguanyl_cyclase"/>
</dbReference>
<dbReference type="InterPro" id="IPR000477">
    <property type="entry name" value="RT_dom"/>
</dbReference>
<dbReference type="Pfam" id="PF00665">
    <property type="entry name" value="rve"/>
    <property type="match status" value="1"/>
</dbReference>
<dbReference type="InterPro" id="IPR041577">
    <property type="entry name" value="RT_RNaseH_2"/>
</dbReference>
<dbReference type="GO" id="GO:0015074">
    <property type="term" value="P:DNA integration"/>
    <property type="evidence" value="ECO:0007669"/>
    <property type="project" value="InterPro"/>
</dbReference>
<dbReference type="SUPFAM" id="SSF56672">
    <property type="entry name" value="DNA/RNA polymerases"/>
    <property type="match status" value="1"/>
</dbReference>
<dbReference type="Pfam" id="PF17919">
    <property type="entry name" value="RT_RNaseH_2"/>
    <property type="match status" value="1"/>
</dbReference>
<dbReference type="Gene3D" id="3.10.10.10">
    <property type="entry name" value="HIV Type 1 Reverse Transcriptase, subunit A, domain 1"/>
    <property type="match status" value="1"/>
</dbReference>
<dbReference type="Gene3D" id="3.30.420.10">
    <property type="entry name" value="Ribonuclease H-like superfamily/Ribonuclease H"/>
    <property type="match status" value="1"/>
</dbReference>
<dbReference type="FunFam" id="3.30.70.270:FF:000026">
    <property type="entry name" value="Transposon Ty3-G Gag-Pol polyprotein"/>
    <property type="match status" value="1"/>
</dbReference>
<dbReference type="CDD" id="cd01647">
    <property type="entry name" value="RT_LTR"/>
    <property type="match status" value="1"/>
</dbReference>
<evidence type="ECO:0000259" key="3">
    <source>
        <dbReference type="PROSITE" id="PS50878"/>
    </source>
</evidence>
<evidence type="ECO:0008006" key="7">
    <source>
        <dbReference type="Google" id="ProtNLM"/>
    </source>
</evidence>
<gene>
    <name evidence="5" type="ORF">C0Q70_10440</name>
</gene>
<dbReference type="GO" id="GO:0003676">
    <property type="term" value="F:nucleic acid binding"/>
    <property type="evidence" value="ECO:0007669"/>
    <property type="project" value="InterPro"/>
</dbReference>
<dbReference type="PANTHER" id="PTHR37984">
    <property type="entry name" value="PROTEIN CBG26694"/>
    <property type="match status" value="1"/>
</dbReference>
<feature type="compositionally biased region" description="Polar residues" evidence="2">
    <location>
        <begin position="662"/>
        <end position="675"/>
    </location>
</feature>
<accession>A0A2T7P357</accession>
<evidence type="ECO:0000313" key="6">
    <source>
        <dbReference type="Proteomes" id="UP000245119"/>
    </source>
</evidence>
<keyword evidence="1" id="KW-0511">Multifunctional enzyme</keyword>
<dbReference type="OrthoDB" id="6143215at2759"/>
<evidence type="ECO:0000256" key="1">
    <source>
        <dbReference type="ARBA" id="ARBA00023268"/>
    </source>
</evidence>
<protein>
    <recommendedName>
        <fullName evidence="7">Integrase catalytic domain-containing protein</fullName>
    </recommendedName>
</protein>
<dbReference type="GO" id="GO:0003824">
    <property type="term" value="F:catalytic activity"/>
    <property type="evidence" value="ECO:0007669"/>
    <property type="project" value="UniProtKB-KW"/>
</dbReference>
<evidence type="ECO:0000256" key="2">
    <source>
        <dbReference type="SAM" id="MobiDB-lite"/>
    </source>
</evidence>
<dbReference type="FunFam" id="3.30.70.270:FF:000003">
    <property type="entry name" value="Transposon Ty3-G Gag-Pol polyprotein"/>
    <property type="match status" value="1"/>
</dbReference>
<dbReference type="InterPro" id="IPR043502">
    <property type="entry name" value="DNA/RNA_pol_sf"/>
</dbReference>
<feature type="domain" description="Reverse transcriptase" evidence="3">
    <location>
        <begin position="1"/>
        <end position="113"/>
    </location>
</feature>
<sequence length="751" mass="84866">MDATSGFYQIPLDPDSAKLTTFIAPCGRYFFKRLPFGISSAPEIFQRTMETILKDVPNIICYFDDILVYSENEQAHEKHLERVMKTLASANLKLNYEKCELRKHEIEFLGHRISKNGISPDPGKVEAIIAMPDPTNVPELRRMLGMCNFLGRYLPSLSTILQPLTQLLGKDREWNWGSMQVKAMADVKKLLTSAPTLAFYDPAKLTIVSSDASSYGIGGVLLQQHPEGLKAVAYCSRTLTASECRYAQIEKETLAAVWACEKFSRYLIGLDNVRLQTDHKPIVPLINNRDLQDTPIRCQRMLMRLMRFSITAELAKYITDVEDNLRDYYAVRMELSVHNGLLTRGTRIVVPAPLHDDILKRIHEGHLGITKCRDRAKAAVWWPGINGRIKRIVEECRHCQEKKPTQSKEPLIPTELPQRVFQKCAADLLEFKGQSYLVFVDYYSRFIDLAHIKISTSAEVIKLLKSMFARQGIPEILVTDNGRQFTSREFQEFAVKWGFQHVTTSPHYPQGNGEAERAVQIAKKILQQDEPELALLIYRDTTISATGYSPAELACGRKLRTTLPTLPENLESKTFDKTAVTASDAKAKQSYKNCFDKRHGARPLDELLPGDTVLQKLDGEKHWRSPAVILQQCAPRSYIVQTPRGSLRRNRRHLRRSRNFEPEQSSSRPSPVQNDFSLYTSQVPVTGEPETALHVSDPIQCPESTSSKGGPATEARHSATPDPGDSHSSSSSTHRMTRSGRIITLPARYKD</sequence>
<dbReference type="PROSITE" id="PS50994">
    <property type="entry name" value="INTEGRASE"/>
    <property type="match status" value="1"/>
</dbReference>
<feature type="region of interest" description="Disordered" evidence="2">
    <location>
        <begin position="641"/>
        <end position="675"/>
    </location>
</feature>
<dbReference type="InterPro" id="IPR036397">
    <property type="entry name" value="RNaseH_sf"/>
</dbReference>
<dbReference type="AlphaFoldDB" id="A0A2T7P357"/>
<dbReference type="PANTHER" id="PTHR37984:SF5">
    <property type="entry name" value="PROTEIN NYNRIN-LIKE"/>
    <property type="match status" value="1"/>
</dbReference>
<dbReference type="InterPro" id="IPR012337">
    <property type="entry name" value="RNaseH-like_sf"/>
</dbReference>
<organism evidence="5 6">
    <name type="scientific">Pomacea canaliculata</name>
    <name type="common">Golden apple snail</name>
    <dbReference type="NCBI Taxonomy" id="400727"/>
    <lineage>
        <taxon>Eukaryota</taxon>
        <taxon>Metazoa</taxon>
        <taxon>Spiralia</taxon>
        <taxon>Lophotrochozoa</taxon>
        <taxon>Mollusca</taxon>
        <taxon>Gastropoda</taxon>
        <taxon>Caenogastropoda</taxon>
        <taxon>Architaenioglossa</taxon>
        <taxon>Ampullarioidea</taxon>
        <taxon>Ampullariidae</taxon>
        <taxon>Pomacea</taxon>
    </lineage>
</organism>
<dbReference type="Proteomes" id="UP000245119">
    <property type="component" value="Linkage Group LG6"/>
</dbReference>
<dbReference type="Pfam" id="PF00078">
    <property type="entry name" value="RVT_1"/>
    <property type="match status" value="1"/>
</dbReference>
<dbReference type="CDD" id="cd09274">
    <property type="entry name" value="RNase_HI_RT_Ty3"/>
    <property type="match status" value="1"/>
</dbReference>
<dbReference type="Pfam" id="PF17921">
    <property type="entry name" value="Integrase_H2C2"/>
    <property type="match status" value="1"/>
</dbReference>
<dbReference type="InterPro" id="IPR001584">
    <property type="entry name" value="Integrase_cat-core"/>
</dbReference>
<feature type="compositionally biased region" description="Basic residues" evidence="2">
    <location>
        <begin position="646"/>
        <end position="657"/>
    </location>
</feature>
<dbReference type="FunFam" id="1.10.340.70:FF:000003">
    <property type="entry name" value="Protein CBG25708"/>
    <property type="match status" value="1"/>
</dbReference>
<keyword evidence="6" id="KW-1185">Reference proteome</keyword>
<proteinExistence type="predicted"/>
<dbReference type="SUPFAM" id="SSF53098">
    <property type="entry name" value="Ribonuclease H-like"/>
    <property type="match status" value="1"/>
</dbReference>
<dbReference type="PROSITE" id="PS50878">
    <property type="entry name" value="RT_POL"/>
    <property type="match status" value="1"/>
</dbReference>
<dbReference type="Gene3D" id="1.10.340.70">
    <property type="match status" value="1"/>
</dbReference>
<name>A0A2T7P357_POMCA</name>
<feature type="region of interest" description="Disordered" evidence="2">
    <location>
        <begin position="694"/>
        <end position="751"/>
    </location>
</feature>
<evidence type="ECO:0000259" key="4">
    <source>
        <dbReference type="PROSITE" id="PS50994"/>
    </source>
</evidence>
<dbReference type="FunFam" id="3.30.420.10:FF:000063">
    <property type="entry name" value="Retrovirus-related Pol polyprotein from transposon 297-like Protein"/>
    <property type="match status" value="1"/>
</dbReference>
<dbReference type="STRING" id="400727.A0A2T7P357"/>
<evidence type="ECO:0000313" key="5">
    <source>
        <dbReference type="EMBL" id="PVD27865.1"/>
    </source>
</evidence>
<feature type="domain" description="Integrase catalytic" evidence="4">
    <location>
        <begin position="413"/>
        <end position="575"/>
    </location>
</feature>
<dbReference type="Gene3D" id="3.30.70.270">
    <property type="match status" value="2"/>
</dbReference>